<dbReference type="EMBL" id="JAPFFK010000013">
    <property type="protein sequence ID" value="KAJ6725488.1"/>
    <property type="molecule type" value="Genomic_DNA"/>
</dbReference>
<gene>
    <name evidence="1" type="ORF">OIU79_003792</name>
</gene>
<dbReference type="Proteomes" id="UP001151532">
    <property type="component" value="Chromosome 8"/>
</dbReference>
<reference evidence="1" key="2">
    <citation type="journal article" date="2023" name="Int. J. Mol. Sci.">
        <title>De Novo Assembly and Annotation of 11 Diverse Shrub Willow (Salix) Genomes Reveals Novel Gene Organization in Sex-Linked Regions.</title>
        <authorList>
            <person name="Hyden B."/>
            <person name="Feng K."/>
            <person name="Yates T.B."/>
            <person name="Jawdy S."/>
            <person name="Cereghino C."/>
            <person name="Smart L.B."/>
            <person name="Muchero W."/>
        </authorList>
    </citation>
    <scope>NUCLEOTIDE SEQUENCE</scope>
    <source>
        <tissue evidence="1">Shoot tip</tissue>
    </source>
</reference>
<reference evidence="1" key="1">
    <citation type="submission" date="2022-11" db="EMBL/GenBank/DDBJ databases">
        <authorList>
            <person name="Hyden B.L."/>
            <person name="Feng K."/>
            <person name="Yates T."/>
            <person name="Jawdy S."/>
            <person name="Smart L.B."/>
            <person name="Muchero W."/>
        </authorList>
    </citation>
    <scope>NUCLEOTIDE SEQUENCE</scope>
    <source>
        <tissue evidence="1">Shoot tip</tissue>
    </source>
</reference>
<proteinExistence type="predicted"/>
<evidence type="ECO:0000313" key="2">
    <source>
        <dbReference type="Proteomes" id="UP001151532"/>
    </source>
</evidence>
<organism evidence="1 2">
    <name type="scientific">Salix purpurea</name>
    <name type="common">Purple osier willow</name>
    <dbReference type="NCBI Taxonomy" id="77065"/>
    <lineage>
        <taxon>Eukaryota</taxon>
        <taxon>Viridiplantae</taxon>
        <taxon>Streptophyta</taxon>
        <taxon>Embryophyta</taxon>
        <taxon>Tracheophyta</taxon>
        <taxon>Spermatophyta</taxon>
        <taxon>Magnoliopsida</taxon>
        <taxon>eudicotyledons</taxon>
        <taxon>Gunneridae</taxon>
        <taxon>Pentapetalae</taxon>
        <taxon>rosids</taxon>
        <taxon>fabids</taxon>
        <taxon>Malpighiales</taxon>
        <taxon>Salicaceae</taxon>
        <taxon>Saliceae</taxon>
        <taxon>Salix</taxon>
    </lineage>
</organism>
<keyword evidence="2" id="KW-1185">Reference proteome</keyword>
<evidence type="ECO:0000313" key="1">
    <source>
        <dbReference type="EMBL" id="KAJ6725488.1"/>
    </source>
</evidence>
<accession>A0A9Q0Z8V8</accession>
<comment type="caution">
    <text evidence="1">The sequence shown here is derived from an EMBL/GenBank/DDBJ whole genome shotgun (WGS) entry which is preliminary data.</text>
</comment>
<protein>
    <submittedName>
        <fullName evidence="1">Uncharacterized protein</fullName>
    </submittedName>
</protein>
<dbReference type="AlphaFoldDB" id="A0A9Q0Z8V8"/>
<sequence>MHKHEHRIWKSTEGTVISNKKNGAAIFRRFPYRKCKICLQN</sequence>
<name>A0A9Q0Z8V8_SALPP</name>